<dbReference type="AlphaFoldDB" id="A0A1I7I5N3"/>
<accession>A0A1I7I5N3</accession>
<proteinExistence type="predicted"/>
<gene>
    <name evidence="2" type="ORF">SAMN05421784_11826</name>
</gene>
<evidence type="ECO:0000313" key="3">
    <source>
        <dbReference type="Proteomes" id="UP000242496"/>
    </source>
</evidence>
<dbReference type="STRING" id="351659.SAMN05421784_11826"/>
<keyword evidence="1" id="KW-0812">Transmembrane</keyword>
<keyword evidence="3" id="KW-1185">Reference proteome</keyword>
<evidence type="ECO:0000313" key="2">
    <source>
        <dbReference type="EMBL" id="SFU68269.1"/>
    </source>
</evidence>
<evidence type="ECO:0000256" key="1">
    <source>
        <dbReference type="SAM" id="Phobius"/>
    </source>
</evidence>
<sequence length="130" mass="15446">MQHFLPWIICVYMIFDYPVQYWVICCFFSCIPLKNKFIFYYYLNCSAPITIQLISCSIVLNIRMVFMLLTQYILSTVDIIFVSDSQSHYRAAMEIYLIMRERKMNNKLISYIVFVGVWITMTLTIGVILS</sequence>
<keyword evidence="1" id="KW-1133">Transmembrane helix</keyword>
<feature type="transmembrane region" description="Helical" evidence="1">
    <location>
        <begin position="38"/>
        <end position="60"/>
    </location>
</feature>
<reference evidence="3" key="1">
    <citation type="submission" date="2016-10" db="EMBL/GenBank/DDBJ databases">
        <authorList>
            <person name="Varghese N."/>
            <person name="Submissions S."/>
        </authorList>
    </citation>
    <scope>NUCLEOTIDE SEQUENCE [LARGE SCALE GENOMIC DNA]</scope>
    <source>
        <strain evidence="3">DSM 18168</strain>
    </source>
</reference>
<dbReference type="EMBL" id="FPBJ01000018">
    <property type="protein sequence ID" value="SFU68269.1"/>
    <property type="molecule type" value="Genomic_DNA"/>
</dbReference>
<feature type="transmembrane region" description="Helical" evidence="1">
    <location>
        <begin position="6"/>
        <end position="31"/>
    </location>
</feature>
<protein>
    <submittedName>
        <fullName evidence="2">Uncharacterized protein</fullName>
    </submittedName>
</protein>
<name>A0A1I7I5N3_9GAMM</name>
<keyword evidence="1" id="KW-0472">Membrane</keyword>
<dbReference type="Proteomes" id="UP000242496">
    <property type="component" value="Unassembled WGS sequence"/>
</dbReference>
<feature type="transmembrane region" description="Helical" evidence="1">
    <location>
        <begin position="108"/>
        <end position="129"/>
    </location>
</feature>
<feature type="transmembrane region" description="Helical" evidence="1">
    <location>
        <begin position="66"/>
        <end position="83"/>
    </location>
</feature>
<organism evidence="2 3">
    <name type="scientific">Xenorhabdus koppenhoeferi</name>
    <dbReference type="NCBI Taxonomy" id="351659"/>
    <lineage>
        <taxon>Bacteria</taxon>
        <taxon>Pseudomonadati</taxon>
        <taxon>Pseudomonadota</taxon>
        <taxon>Gammaproteobacteria</taxon>
        <taxon>Enterobacterales</taxon>
        <taxon>Morganellaceae</taxon>
        <taxon>Xenorhabdus</taxon>
    </lineage>
</organism>